<sequence>MRTSGLTAALAGAVMFVAFPLAQAETIQLSRIDSETATYIQRGNQGNNVECYWFILDRLEKRGIHEKEIYVTFDDPDTDGIGIGLADTDESYSCENGELRAWSEEGKYVVERRF</sequence>
<keyword evidence="1" id="KW-0732">Signal</keyword>
<feature type="chain" id="PRO_5045917433" evidence="1">
    <location>
        <begin position="25"/>
        <end position="114"/>
    </location>
</feature>
<organism evidence="2 3">
    <name type="scientific">Sinorhizobium psoraleae</name>
    <dbReference type="NCBI Taxonomy" id="520838"/>
    <lineage>
        <taxon>Bacteria</taxon>
        <taxon>Pseudomonadati</taxon>
        <taxon>Pseudomonadota</taxon>
        <taxon>Alphaproteobacteria</taxon>
        <taxon>Hyphomicrobiales</taxon>
        <taxon>Rhizobiaceae</taxon>
        <taxon>Sinorhizobium/Ensifer group</taxon>
        <taxon>Sinorhizobium</taxon>
    </lineage>
</organism>
<proteinExistence type="predicted"/>
<keyword evidence="3" id="KW-1185">Reference proteome</keyword>
<protein>
    <submittedName>
        <fullName evidence="2">Uncharacterized protein</fullName>
    </submittedName>
</protein>
<accession>A0ABT4KF87</accession>
<evidence type="ECO:0000256" key="1">
    <source>
        <dbReference type="SAM" id="SignalP"/>
    </source>
</evidence>
<evidence type="ECO:0000313" key="2">
    <source>
        <dbReference type="EMBL" id="MCZ4090618.1"/>
    </source>
</evidence>
<reference evidence="2" key="1">
    <citation type="submission" date="2022-10" db="EMBL/GenBank/DDBJ databases">
        <title>Whole genome sequencing of three plant growth promoting bacteria isolated from Vachellia tortilis subsp. raddiana in Morocco.</title>
        <authorList>
            <person name="Hnini M."/>
            <person name="Zouagui R."/>
            <person name="Zouagui H."/>
            <person name="Chemao Elfihri M.-W."/>
            <person name="Ibrahimi A."/>
            <person name="Sbabou L."/>
            <person name="Aurag J."/>
        </authorList>
    </citation>
    <scope>NUCLEOTIDE SEQUENCE</scope>
    <source>
        <strain evidence="2">LMR678</strain>
    </source>
</reference>
<dbReference type="RefSeq" id="WP_269279089.1">
    <property type="nucleotide sequence ID" value="NZ_JAPVOI010000004.1"/>
</dbReference>
<name>A0ABT4KF87_9HYPH</name>
<evidence type="ECO:0000313" key="3">
    <source>
        <dbReference type="Proteomes" id="UP001079430"/>
    </source>
</evidence>
<comment type="caution">
    <text evidence="2">The sequence shown here is derived from an EMBL/GenBank/DDBJ whole genome shotgun (WGS) entry which is preliminary data.</text>
</comment>
<dbReference type="EMBL" id="JAPVOI010000004">
    <property type="protein sequence ID" value="MCZ4090618.1"/>
    <property type="molecule type" value="Genomic_DNA"/>
</dbReference>
<dbReference type="Proteomes" id="UP001079430">
    <property type="component" value="Unassembled WGS sequence"/>
</dbReference>
<gene>
    <name evidence="2" type="ORF">O3W52_11225</name>
</gene>
<feature type="signal peptide" evidence="1">
    <location>
        <begin position="1"/>
        <end position="24"/>
    </location>
</feature>